<accession>A0ABS1M125</accession>
<dbReference type="CDD" id="cd01107">
    <property type="entry name" value="HTH_BmrR"/>
    <property type="match status" value="1"/>
</dbReference>
<reference evidence="3 4" key="1">
    <citation type="submission" date="2021-01" db="EMBL/GenBank/DDBJ databases">
        <title>WGS of actinomycetes isolated from Thailand.</title>
        <authorList>
            <person name="Thawai C."/>
        </authorList>
    </citation>
    <scope>NUCLEOTIDE SEQUENCE [LARGE SCALE GENOMIC DNA]</scope>
    <source>
        <strain evidence="3 4">LPG 2</strain>
    </source>
</reference>
<dbReference type="InterPro" id="IPR029442">
    <property type="entry name" value="GyrI-like"/>
</dbReference>
<feature type="domain" description="HTH merR-type" evidence="2">
    <location>
        <begin position="1"/>
        <end position="74"/>
    </location>
</feature>
<dbReference type="InterPro" id="IPR000551">
    <property type="entry name" value="MerR-type_HTH_dom"/>
</dbReference>
<dbReference type="Gene3D" id="3.20.80.10">
    <property type="entry name" value="Regulatory factor, effector binding domain"/>
    <property type="match status" value="1"/>
</dbReference>
<dbReference type="PANTHER" id="PTHR30204:SF97">
    <property type="entry name" value="MERR FAMILY REGULATORY PROTEIN"/>
    <property type="match status" value="1"/>
</dbReference>
<dbReference type="RefSeq" id="WP_201943494.1">
    <property type="nucleotide sequence ID" value="NZ_JAERRJ010000001.1"/>
</dbReference>
<dbReference type="InterPro" id="IPR010499">
    <property type="entry name" value="AraC_E-bd"/>
</dbReference>
<name>A0ABS1M125_9NOCA</name>
<dbReference type="Gene3D" id="1.10.1660.10">
    <property type="match status" value="1"/>
</dbReference>
<dbReference type="Pfam" id="PF06445">
    <property type="entry name" value="GyrI-like"/>
    <property type="match status" value="1"/>
</dbReference>
<dbReference type="PROSITE" id="PS50937">
    <property type="entry name" value="HTH_MERR_2"/>
    <property type="match status" value="1"/>
</dbReference>
<dbReference type="Pfam" id="PF13411">
    <property type="entry name" value="MerR_1"/>
    <property type="match status" value="1"/>
</dbReference>
<dbReference type="SUPFAM" id="SSF55136">
    <property type="entry name" value="Probable bacterial effector-binding domain"/>
    <property type="match status" value="1"/>
</dbReference>
<evidence type="ECO:0000313" key="4">
    <source>
        <dbReference type="Proteomes" id="UP000602198"/>
    </source>
</evidence>
<keyword evidence="4" id="KW-1185">Reference proteome</keyword>
<proteinExistence type="predicted"/>
<dbReference type="InterPro" id="IPR047057">
    <property type="entry name" value="MerR_fam"/>
</dbReference>
<gene>
    <name evidence="3" type="ORF">JK358_03800</name>
</gene>
<dbReference type="SUPFAM" id="SSF46955">
    <property type="entry name" value="Putative DNA-binding domain"/>
    <property type="match status" value="1"/>
</dbReference>
<keyword evidence="1" id="KW-0238">DNA-binding</keyword>
<evidence type="ECO:0000259" key="2">
    <source>
        <dbReference type="PROSITE" id="PS50937"/>
    </source>
</evidence>
<comment type="caution">
    <text evidence="3">The sequence shown here is derived from an EMBL/GenBank/DDBJ whole genome shotgun (WGS) entry which is preliminary data.</text>
</comment>
<protein>
    <submittedName>
        <fullName evidence="3">MerR family transcriptional regulator</fullName>
    </submittedName>
</protein>
<organism evidence="3 4">
    <name type="scientific">Nocardia acididurans</name>
    <dbReference type="NCBI Taxonomy" id="2802282"/>
    <lineage>
        <taxon>Bacteria</taxon>
        <taxon>Bacillati</taxon>
        <taxon>Actinomycetota</taxon>
        <taxon>Actinomycetes</taxon>
        <taxon>Mycobacteriales</taxon>
        <taxon>Nocardiaceae</taxon>
        <taxon>Nocardia</taxon>
    </lineage>
</organism>
<sequence>MTAIVPIGEFSRLSLLSVKTLRYYHEIELLEPADVDAGSGYRRYSTDQVEQAHLIRRLRDLNMPLPEIREVLAAPDRESRDAALRAHLDRMEAELLRTRDVVASLRSLLTSVPTGLEVEYRSVPAYHAFAITEVVPWVDISQWCETVFPLLYVALEKAGVSASGTAGATYANAFYEEREGEVVAFVPIADSDLGKLTPDPEIGSAVIELPAKRFAIAVHRGPFTEFDRTYGALGSYVAEHDTALPEPIRELYLTGPGDGEPADYLTEICWPIA</sequence>
<dbReference type="InterPro" id="IPR009061">
    <property type="entry name" value="DNA-bd_dom_put_sf"/>
</dbReference>
<dbReference type="PANTHER" id="PTHR30204">
    <property type="entry name" value="REDOX-CYCLING DRUG-SENSING TRANSCRIPTIONAL ACTIVATOR SOXR"/>
    <property type="match status" value="1"/>
</dbReference>
<dbReference type="Proteomes" id="UP000602198">
    <property type="component" value="Unassembled WGS sequence"/>
</dbReference>
<dbReference type="InterPro" id="IPR011256">
    <property type="entry name" value="Reg_factor_effector_dom_sf"/>
</dbReference>
<dbReference type="SMART" id="SM00871">
    <property type="entry name" value="AraC_E_bind"/>
    <property type="match status" value="1"/>
</dbReference>
<dbReference type="SMART" id="SM00422">
    <property type="entry name" value="HTH_MERR"/>
    <property type="match status" value="1"/>
</dbReference>
<dbReference type="EMBL" id="JAERRJ010000001">
    <property type="protein sequence ID" value="MBL1073509.1"/>
    <property type="molecule type" value="Genomic_DNA"/>
</dbReference>
<evidence type="ECO:0000256" key="1">
    <source>
        <dbReference type="ARBA" id="ARBA00023125"/>
    </source>
</evidence>
<evidence type="ECO:0000313" key="3">
    <source>
        <dbReference type="EMBL" id="MBL1073509.1"/>
    </source>
</evidence>